<proteinExistence type="predicted"/>
<dbReference type="OrthoDB" id="6428585at2759"/>
<accession>A0A087U1S1</accession>
<organism evidence="1 2">
    <name type="scientific">Stegodyphus mimosarum</name>
    <name type="common">African social velvet spider</name>
    <dbReference type="NCBI Taxonomy" id="407821"/>
    <lineage>
        <taxon>Eukaryota</taxon>
        <taxon>Metazoa</taxon>
        <taxon>Ecdysozoa</taxon>
        <taxon>Arthropoda</taxon>
        <taxon>Chelicerata</taxon>
        <taxon>Arachnida</taxon>
        <taxon>Araneae</taxon>
        <taxon>Araneomorphae</taxon>
        <taxon>Entelegynae</taxon>
        <taxon>Eresoidea</taxon>
        <taxon>Eresidae</taxon>
        <taxon>Stegodyphus</taxon>
    </lineage>
</organism>
<name>A0A087U1S1_STEMI</name>
<dbReference type="AlphaFoldDB" id="A0A087U1S1"/>
<keyword evidence="2" id="KW-1185">Reference proteome</keyword>
<sequence length="242" mass="28824">MRATVECCRDDKDISYENLDHYFEKYRKYIELNKVDYDELKCYNNDNLMQYYKLNLAAMNTTKYISHNQRKLIFPLNLPLKFYFCSEVTHINSFKYLDGNKCNIAFSVMQPMYLLEVTLSSAFAGSLSQNGIESLTLINCEKAILEWHKNNAPKKVKLQQKTAFIDTQHVHDFNFILEELIKLYPSKRYHFILKSSSDKLQWIESDFKDLCVNQFLVNLENERVICLRKFKFIRCSEYAKEN</sequence>
<dbReference type="EMBL" id="KK117743">
    <property type="protein sequence ID" value="KFM71310.1"/>
    <property type="molecule type" value="Genomic_DNA"/>
</dbReference>
<gene>
    <name evidence="1" type="ORF">X975_03563</name>
</gene>
<feature type="non-terminal residue" evidence="1">
    <location>
        <position position="242"/>
    </location>
</feature>
<evidence type="ECO:0000313" key="2">
    <source>
        <dbReference type="Proteomes" id="UP000054359"/>
    </source>
</evidence>
<evidence type="ECO:0000313" key="1">
    <source>
        <dbReference type="EMBL" id="KFM71310.1"/>
    </source>
</evidence>
<reference evidence="1 2" key="1">
    <citation type="submission" date="2013-11" db="EMBL/GenBank/DDBJ databases">
        <title>Genome sequencing of Stegodyphus mimosarum.</title>
        <authorList>
            <person name="Bechsgaard J."/>
        </authorList>
    </citation>
    <scope>NUCLEOTIDE SEQUENCE [LARGE SCALE GENOMIC DNA]</scope>
</reference>
<dbReference type="Proteomes" id="UP000054359">
    <property type="component" value="Unassembled WGS sequence"/>
</dbReference>
<protein>
    <submittedName>
        <fullName evidence="1">Uncharacterized protein</fullName>
    </submittedName>
</protein>